<evidence type="ECO:0000256" key="4">
    <source>
        <dbReference type="ARBA" id="ARBA00022475"/>
    </source>
</evidence>
<gene>
    <name evidence="9" type="ORF">GCM10011403_12740</name>
</gene>
<evidence type="ECO:0000256" key="7">
    <source>
        <dbReference type="ARBA" id="ARBA00023136"/>
    </source>
</evidence>
<proteinExistence type="inferred from homology"/>
<evidence type="ECO:0000256" key="2">
    <source>
        <dbReference type="ARBA" id="ARBA00009773"/>
    </source>
</evidence>
<feature type="transmembrane region" description="Helical" evidence="8">
    <location>
        <begin position="20"/>
        <end position="52"/>
    </location>
</feature>
<evidence type="ECO:0000256" key="6">
    <source>
        <dbReference type="ARBA" id="ARBA00022989"/>
    </source>
</evidence>
<feature type="transmembrane region" description="Helical" evidence="8">
    <location>
        <begin position="64"/>
        <end position="89"/>
    </location>
</feature>
<evidence type="ECO:0000256" key="1">
    <source>
        <dbReference type="ARBA" id="ARBA00004651"/>
    </source>
</evidence>
<reference evidence="9" key="2">
    <citation type="submission" date="2020-09" db="EMBL/GenBank/DDBJ databases">
        <authorList>
            <person name="Sun Q."/>
            <person name="Zhou Y."/>
        </authorList>
    </citation>
    <scope>NUCLEOTIDE SEQUENCE</scope>
    <source>
        <strain evidence="9">CGMCC 1.15425</strain>
    </source>
</reference>
<comment type="caution">
    <text evidence="9">The sequence shown here is derived from an EMBL/GenBank/DDBJ whole genome shotgun (WGS) entry which is preliminary data.</text>
</comment>
<dbReference type="RefSeq" id="WP_068812996.1">
    <property type="nucleotide sequence ID" value="NZ_BMIY01000005.1"/>
</dbReference>
<dbReference type="OrthoDB" id="5562213at2"/>
<feature type="transmembrane region" description="Helical" evidence="8">
    <location>
        <begin position="307"/>
        <end position="332"/>
    </location>
</feature>
<keyword evidence="10" id="KW-1185">Reference proteome</keyword>
<evidence type="ECO:0000313" key="9">
    <source>
        <dbReference type="EMBL" id="GGG57008.1"/>
    </source>
</evidence>
<evidence type="ECO:0000313" key="10">
    <source>
        <dbReference type="Proteomes" id="UP000627715"/>
    </source>
</evidence>
<evidence type="ECO:0000256" key="3">
    <source>
        <dbReference type="ARBA" id="ARBA00022448"/>
    </source>
</evidence>
<dbReference type="InterPro" id="IPR002549">
    <property type="entry name" value="AI-2E-like"/>
</dbReference>
<feature type="transmembrane region" description="Helical" evidence="8">
    <location>
        <begin position="240"/>
        <end position="270"/>
    </location>
</feature>
<keyword evidence="3" id="KW-0813">Transport</keyword>
<dbReference type="EMBL" id="BMIY01000005">
    <property type="protein sequence ID" value="GGG57008.1"/>
    <property type="molecule type" value="Genomic_DNA"/>
</dbReference>
<dbReference type="GO" id="GO:0005886">
    <property type="term" value="C:plasma membrane"/>
    <property type="evidence" value="ECO:0007669"/>
    <property type="project" value="UniProtKB-SubCell"/>
</dbReference>
<comment type="subcellular location">
    <subcellularLocation>
        <location evidence="1">Cell membrane</location>
        <topology evidence="1">Multi-pass membrane protein</topology>
    </subcellularLocation>
</comment>
<dbReference type="PANTHER" id="PTHR21716">
    <property type="entry name" value="TRANSMEMBRANE PROTEIN"/>
    <property type="match status" value="1"/>
</dbReference>
<organism evidence="9 10">
    <name type="scientific">Pseudohongiella nitratireducens</name>
    <dbReference type="NCBI Taxonomy" id="1768907"/>
    <lineage>
        <taxon>Bacteria</taxon>
        <taxon>Pseudomonadati</taxon>
        <taxon>Pseudomonadota</taxon>
        <taxon>Gammaproteobacteria</taxon>
        <taxon>Pseudomonadales</taxon>
        <taxon>Pseudohongiellaceae</taxon>
        <taxon>Pseudohongiella</taxon>
    </lineage>
</organism>
<dbReference type="Proteomes" id="UP000627715">
    <property type="component" value="Unassembled WGS sequence"/>
</dbReference>
<protein>
    <submittedName>
        <fullName evidence="9">AI-2E family transporter</fullName>
    </submittedName>
</protein>
<keyword evidence="6 8" id="KW-1133">Transmembrane helix</keyword>
<accession>A0A917GUT2</accession>
<dbReference type="GO" id="GO:0055085">
    <property type="term" value="P:transmembrane transport"/>
    <property type="evidence" value="ECO:0007669"/>
    <property type="project" value="TreeGrafter"/>
</dbReference>
<reference evidence="9" key="1">
    <citation type="journal article" date="2014" name="Int. J. Syst. Evol. Microbiol.">
        <title>Complete genome sequence of Corynebacterium casei LMG S-19264T (=DSM 44701T), isolated from a smear-ripened cheese.</title>
        <authorList>
            <consortium name="US DOE Joint Genome Institute (JGI-PGF)"/>
            <person name="Walter F."/>
            <person name="Albersmeier A."/>
            <person name="Kalinowski J."/>
            <person name="Ruckert C."/>
        </authorList>
    </citation>
    <scope>NUCLEOTIDE SEQUENCE</scope>
    <source>
        <strain evidence="9">CGMCC 1.15425</strain>
    </source>
</reference>
<keyword evidence="7 8" id="KW-0472">Membrane</keyword>
<keyword evidence="5 8" id="KW-0812">Transmembrane</keyword>
<feature type="transmembrane region" description="Helical" evidence="8">
    <location>
        <begin position="282"/>
        <end position="301"/>
    </location>
</feature>
<name>A0A917GUT2_9GAMM</name>
<feature type="transmembrane region" description="Helical" evidence="8">
    <location>
        <begin position="217"/>
        <end position="234"/>
    </location>
</feature>
<dbReference type="Pfam" id="PF01594">
    <property type="entry name" value="AI-2E_transport"/>
    <property type="match status" value="1"/>
</dbReference>
<feature type="transmembrane region" description="Helical" evidence="8">
    <location>
        <begin position="159"/>
        <end position="177"/>
    </location>
</feature>
<evidence type="ECO:0000256" key="8">
    <source>
        <dbReference type="SAM" id="Phobius"/>
    </source>
</evidence>
<evidence type="ECO:0000256" key="5">
    <source>
        <dbReference type="ARBA" id="ARBA00022692"/>
    </source>
</evidence>
<keyword evidence="4" id="KW-1003">Cell membrane</keyword>
<sequence length="356" mass="39650">MRNFFRGFLDRYFHDEESVIFTLILLGALLVLLTLGSTLAPLIVALIIAYLLQGMVNSLVRFNVPYLGAVVIVYTFFISTFMALLLLILPQAWNQSVRLINELPRLISEGQALLMVLPENYPNMVSEQQIQEFIAGIRSELAILGQYVVSTSISSIPNIFSWIIFIVLVPVLVFFMMKDKRVLVDWVAGLLPRHRPLMRKIWDEMDLQVANYVRGKFLEILIVGGSSYIAFSVLGMNYTLLLAILMGLSVVVPFIGVGVVVVPVMAVAYVQWGMGSEFFTVLAVYTVIQLLDANVLVPIIFSETVNLHPVAIIAAVLVFGGLWGLAGVFFAIPLATLIKAIISAWPTHYEDTSYNE</sequence>
<dbReference type="AlphaFoldDB" id="A0A917GUT2"/>
<comment type="similarity">
    <text evidence="2">Belongs to the autoinducer-2 exporter (AI-2E) (TC 2.A.86) family.</text>
</comment>
<dbReference type="PANTHER" id="PTHR21716:SF53">
    <property type="entry name" value="PERMEASE PERM-RELATED"/>
    <property type="match status" value="1"/>
</dbReference>